<accession>A0A6A7ABD3</accession>
<dbReference type="EMBL" id="MU006219">
    <property type="protein sequence ID" value="KAF2830620.1"/>
    <property type="molecule type" value="Genomic_DNA"/>
</dbReference>
<evidence type="ECO:0000313" key="1">
    <source>
        <dbReference type="EMBL" id="KAF2830620.1"/>
    </source>
</evidence>
<dbReference type="Proteomes" id="UP000799424">
    <property type="component" value="Unassembled WGS sequence"/>
</dbReference>
<gene>
    <name evidence="1" type="ORF">CC86DRAFT_164955</name>
</gene>
<keyword evidence="2" id="KW-1185">Reference proteome</keyword>
<reference evidence="1" key="1">
    <citation type="journal article" date="2020" name="Stud. Mycol.">
        <title>101 Dothideomycetes genomes: a test case for predicting lifestyles and emergence of pathogens.</title>
        <authorList>
            <person name="Haridas S."/>
            <person name="Albert R."/>
            <person name="Binder M."/>
            <person name="Bloem J."/>
            <person name="Labutti K."/>
            <person name="Salamov A."/>
            <person name="Andreopoulos B."/>
            <person name="Baker S."/>
            <person name="Barry K."/>
            <person name="Bills G."/>
            <person name="Bluhm B."/>
            <person name="Cannon C."/>
            <person name="Castanera R."/>
            <person name="Culley D."/>
            <person name="Daum C."/>
            <person name="Ezra D."/>
            <person name="Gonzalez J."/>
            <person name="Henrissat B."/>
            <person name="Kuo A."/>
            <person name="Liang C."/>
            <person name="Lipzen A."/>
            <person name="Lutzoni F."/>
            <person name="Magnuson J."/>
            <person name="Mondo S."/>
            <person name="Nolan M."/>
            <person name="Ohm R."/>
            <person name="Pangilinan J."/>
            <person name="Park H.-J."/>
            <person name="Ramirez L."/>
            <person name="Alfaro M."/>
            <person name="Sun H."/>
            <person name="Tritt A."/>
            <person name="Yoshinaga Y."/>
            <person name="Zwiers L.-H."/>
            <person name="Turgeon B."/>
            <person name="Goodwin S."/>
            <person name="Spatafora J."/>
            <person name="Crous P."/>
            <person name="Grigoriev I."/>
        </authorList>
    </citation>
    <scope>NUCLEOTIDE SEQUENCE</scope>
    <source>
        <strain evidence="1">CBS 113818</strain>
    </source>
</reference>
<protein>
    <submittedName>
        <fullName evidence="1">Uncharacterized protein</fullName>
    </submittedName>
</protein>
<evidence type="ECO:0000313" key="2">
    <source>
        <dbReference type="Proteomes" id="UP000799424"/>
    </source>
</evidence>
<sequence length="175" mass="19710">MSWQPSNVKLPACATKWGEGPTVLYGMLVNMDRPLWRQSVDARTPSLRKLQCVLVLRRVNQAAWHVGRALNMGQTQRSTCVGNLGRGRIRCHRRDVMANSSHQIAERLSRLSAISGDIGDWRSDIAWDNSRHRPSTCCLAYPRSFSSGRLQRPSIGRVMMRRADSTAEHMLPGEA</sequence>
<proteinExistence type="predicted"/>
<name>A0A6A7ABD3_9PLEO</name>
<organism evidence="1 2">
    <name type="scientific">Ophiobolus disseminans</name>
    <dbReference type="NCBI Taxonomy" id="1469910"/>
    <lineage>
        <taxon>Eukaryota</taxon>
        <taxon>Fungi</taxon>
        <taxon>Dikarya</taxon>
        <taxon>Ascomycota</taxon>
        <taxon>Pezizomycotina</taxon>
        <taxon>Dothideomycetes</taxon>
        <taxon>Pleosporomycetidae</taxon>
        <taxon>Pleosporales</taxon>
        <taxon>Pleosporineae</taxon>
        <taxon>Phaeosphaeriaceae</taxon>
        <taxon>Ophiobolus</taxon>
    </lineage>
</organism>
<dbReference type="AlphaFoldDB" id="A0A6A7ABD3"/>